<dbReference type="Proteomes" id="UP001145114">
    <property type="component" value="Unassembled WGS sequence"/>
</dbReference>
<evidence type="ECO:0000313" key="2">
    <source>
        <dbReference type="Proteomes" id="UP001145114"/>
    </source>
</evidence>
<organism evidence="1 2">
    <name type="scientific">Spiromyces aspiralis</name>
    <dbReference type="NCBI Taxonomy" id="68401"/>
    <lineage>
        <taxon>Eukaryota</taxon>
        <taxon>Fungi</taxon>
        <taxon>Fungi incertae sedis</taxon>
        <taxon>Zoopagomycota</taxon>
        <taxon>Kickxellomycotina</taxon>
        <taxon>Kickxellomycetes</taxon>
        <taxon>Kickxellales</taxon>
        <taxon>Kickxellaceae</taxon>
        <taxon>Spiromyces</taxon>
    </lineage>
</organism>
<protein>
    <submittedName>
        <fullName evidence="1">Uncharacterized protein</fullName>
    </submittedName>
</protein>
<gene>
    <name evidence="1" type="ORF">EV182_005637</name>
</gene>
<reference evidence="1" key="1">
    <citation type="submission" date="2022-06" db="EMBL/GenBank/DDBJ databases">
        <title>Phylogenomic reconstructions and comparative analyses of Kickxellomycotina fungi.</title>
        <authorList>
            <person name="Reynolds N.K."/>
            <person name="Stajich J.E."/>
            <person name="Barry K."/>
            <person name="Grigoriev I.V."/>
            <person name="Crous P."/>
            <person name="Smith M.E."/>
        </authorList>
    </citation>
    <scope>NUCLEOTIDE SEQUENCE</scope>
    <source>
        <strain evidence="1">RSA 2271</strain>
    </source>
</reference>
<name>A0ACC1HDQ2_9FUNG</name>
<proteinExistence type="predicted"/>
<sequence>MTASQAFERIKKLPGFLGGARFDRSNNIIEICGEYDGVYMGKSSILLRNASILVHKCREGDDSNHRDLKDVSKITIVNNNVTVTALYYDDEAIIARISRV</sequence>
<accession>A0ACC1HDQ2</accession>
<comment type="caution">
    <text evidence="1">The sequence shown here is derived from an EMBL/GenBank/DDBJ whole genome shotgun (WGS) entry which is preliminary data.</text>
</comment>
<dbReference type="EMBL" id="JAMZIH010007208">
    <property type="protein sequence ID" value="KAJ1673238.1"/>
    <property type="molecule type" value="Genomic_DNA"/>
</dbReference>
<evidence type="ECO:0000313" key="1">
    <source>
        <dbReference type="EMBL" id="KAJ1673238.1"/>
    </source>
</evidence>
<keyword evidence="2" id="KW-1185">Reference proteome</keyword>